<dbReference type="PANTHER" id="PTHR16305">
    <property type="entry name" value="TESTICULAR SOLUBLE ADENYLYL CYCLASE"/>
    <property type="match status" value="1"/>
</dbReference>
<dbReference type="InterPro" id="IPR011990">
    <property type="entry name" value="TPR-like_helical_dom_sf"/>
</dbReference>
<dbReference type="Pfam" id="PF00196">
    <property type="entry name" value="GerE"/>
    <property type="match status" value="1"/>
</dbReference>
<dbReference type="SMART" id="SM00421">
    <property type="entry name" value="HTH_LUXR"/>
    <property type="match status" value="1"/>
</dbReference>
<dbReference type="Pfam" id="PF13191">
    <property type="entry name" value="AAA_16"/>
    <property type="match status" value="1"/>
</dbReference>
<dbReference type="PRINTS" id="PR00038">
    <property type="entry name" value="HTHLUXR"/>
</dbReference>
<dbReference type="EMBL" id="SMKA01000010">
    <property type="protein sequence ID" value="TDC34006.1"/>
    <property type="molecule type" value="Genomic_DNA"/>
</dbReference>
<dbReference type="InterPro" id="IPR036388">
    <property type="entry name" value="WH-like_DNA-bd_sf"/>
</dbReference>
<evidence type="ECO:0000259" key="3">
    <source>
        <dbReference type="PROSITE" id="PS50043"/>
    </source>
</evidence>
<dbReference type="AlphaFoldDB" id="A0A4R4QEJ5"/>
<evidence type="ECO:0000313" key="4">
    <source>
        <dbReference type="EMBL" id="TDC34006.1"/>
    </source>
</evidence>
<dbReference type="Gene3D" id="1.10.10.10">
    <property type="entry name" value="Winged helix-like DNA-binding domain superfamily/Winged helix DNA-binding domain"/>
    <property type="match status" value="1"/>
</dbReference>
<dbReference type="Proteomes" id="UP000295075">
    <property type="component" value="Unassembled WGS sequence"/>
</dbReference>
<evidence type="ECO:0000313" key="5">
    <source>
        <dbReference type="Proteomes" id="UP000295075"/>
    </source>
</evidence>
<dbReference type="SUPFAM" id="SSF46894">
    <property type="entry name" value="C-terminal effector domain of the bipartite response regulators"/>
    <property type="match status" value="1"/>
</dbReference>
<dbReference type="InterPro" id="IPR000792">
    <property type="entry name" value="Tscrpt_reg_LuxR_C"/>
</dbReference>
<dbReference type="SUPFAM" id="SSF52540">
    <property type="entry name" value="P-loop containing nucleoside triphosphate hydrolases"/>
    <property type="match status" value="1"/>
</dbReference>
<dbReference type="PANTHER" id="PTHR16305:SF35">
    <property type="entry name" value="TRANSCRIPTIONAL ACTIVATOR DOMAIN"/>
    <property type="match status" value="1"/>
</dbReference>
<dbReference type="OrthoDB" id="5476461at2"/>
<accession>A0A4R4QEJ5</accession>
<dbReference type="GO" id="GO:0006355">
    <property type="term" value="P:regulation of DNA-templated transcription"/>
    <property type="evidence" value="ECO:0007669"/>
    <property type="project" value="InterPro"/>
</dbReference>
<gene>
    <name evidence="4" type="ORF">E1261_04675</name>
</gene>
<dbReference type="SUPFAM" id="SSF48452">
    <property type="entry name" value="TPR-like"/>
    <property type="match status" value="1"/>
</dbReference>
<keyword evidence="2" id="KW-0067">ATP-binding</keyword>
<dbReference type="GO" id="GO:0005524">
    <property type="term" value="F:ATP binding"/>
    <property type="evidence" value="ECO:0007669"/>
    <property type="project" value="UniProtKB-KW"/>
</dbReference>
<dbReference type="InterPro" id="IPR027417">
    <property type="entry name" value="P-loop_NTPase"/>
</dbReference>
<keyword evidence="1" id="KW-0547">Nucleotide-binding</keyword>
<comment type="caution">
    <text evidence="4">The sequence shown here is derived from an EMBL/GenBank/DDBJ whole genome shotgun (WGS) entry which is preliminary data.</text>
</comment>
<dbReference type="GO" id="GO:0005737">
    <property type="term" value="C:cytoplasm"/>
    <property type="evidence" value="ECO:0007669"/>
    <property type="project" value="TreeGrafter"/>
</dbReference>
<reference evidence="4 5" key="1">
    <citation type="submission" date="2019-03" db="EMBL/GenBank/DDBJ databases">
        <title>Draft genome sequences of novel Actinobacteria.</title>
        <authorList>
            <person name="Sahin N."/>
            <person name="Ay H."/>
            <person name="Saygin H."/>
        </authorList>
    </citation>
    <scope>NUCLEOTIDE SEQUENCE [LARGE SCALE GENOMIC DNA]</scope>
    <source>
        <strain evidence="4 5">JCM 30547</strain>
    </source>
</reference>
<evidence type="ECO:0000256" key="1">
    <source>
        <dbReference type="ARBA" id="ARBA00022741"/>
    </source>
</evidence>
<dbReference type="GO" id="GO:0004016">
    <property type="term" value="F:adenylate cyclase activity"/>
    <property type="evidence" value="ECO:0007669"/>
    <property type="project" value="TreeGrafter"/>
</dbReference>
<dbReference type="Gene3D" id="1.25.40.10">
    <property type="entry name" value="Tetratricopeptide repeat domain"/>
    <property type="match status" value="1"/>
</dbReference>
<dbReference type="GO" id="GO:0003677">
    <property type="term" value="F:DNA binding"/>
    <property type="evidence" value="ECO:0007669"/>
    <property type="project" value="InterPro"/>
</dbReference>
<dbReference type="PROSITE" id="PS50043">
    <property type="entry name" value="HTH_LUXR_2"/>
    <property type="match status" value="1"/>
</dbReference>
<dbReference type="InterPro" id="IPR041664">
    <property type="entry name" value="AAA_16"/>
</dbReference>
<feature type="domain" description="HTH luxR-type" evidence="3">
    <location>
        <begin position="789"/>
        <end position="854"/>
    </location>
</feature>
<organism evidence="4 5">
    <name type="scientific">Kribbella albertanoniae</name>
    <dbReference type="NCBI Taxonomy" id="1266829"/>
    <lineage>
        <taxon>Bacteria</taxon>
        <taxon>Bacillati</taxon>
        <taxon>Actinomycetota</taxon>
        <taxon>Actinomycetes</taxon>
        <taxon>Propionibacteriales</taxon>
        <taxon>Kribbellaceae</taxon>
        <taxon>Kribbella</taxon>
    </lineage>
</organism>
<keyword evidence="5" id="KW-1185">Reference proteome</keyword>
<sequence length="856" mass="92606">MRPTVELLERDQPMADLMAAAIAEHSSLILLPGEAGIGKTSIVHSFLNQLPEEVDAYVGACDDLLAPPTLGPLREAFRGHGGDLEEALAGQSIDRVFDELTAMFTGPSLHVLVIEDVHWADDVTVDVLRHLARRLDRIRALILLTYRPDAVESRGALRALLGESGRHITRIKLGPLSAAGVETLAAGSGHDAQEVHALTKGNPFYVTEILSGPLGVVPATVVDAVLGRFAQLSDDGIRALELLSVVPSHLQLSIAEGLLGPEIEALDDAERVGLVVLFPDGIGFRHEIARRAIEQQLPGMRRRALNASLVDALLAESDPDLPRVIHHAVAARDVPTILKYGPAVARAASAAGSHHEAAATFGAVMPHADQLPLGERASLLDDYAWELHIAHRFFDAVQVGGEAIRLSKQVGRPAELAETLLRVSRSHYLAGDTQKAMAGIERAGELAEGAGSREALASISAYRSMIITLARQGHAPAELRQARKLALEVGRTDLAALCLNYLGVTYAYDGNPDGLECIRDSLKSALDSGDHESAARAYTSLAAVLFREDRLAELASCLADGLTFVANHGIWSHAYDLEVHQAQLDLRLGMMDAAEDRLRQLMDAPDDPGMFAVYSMPVLGRILARRGLLTDAETLLTSAWRRAWAQESLIGILYSGLGGAEWAWLSQRKEAAETIYLRAMERPVPDGLRHIMGEIFFYLSKAGLQVEPFEGCPEVYTAAITGDWERAAELTENTYEHALFEATSSDVDRAMAAIWKLDDLGARPAADLARADLRRLGVTRLPRRSPVHTRANPVGLTDRQLDVLRLLASARTNADIATELVLSRRTVDHHVSAILRTLGVSSRREAAKIAASLGLD</sequence>
<protein>
    <submittedName>
        <fullName evidence="4">LuxR family transcriptional regulator</fullName>
    </submittedName>
</protein>
<dbReference type="RefSeq" id="WP_132402375.1">
    <property type="nucleotide sequence ID" value="NZ_SMKA01000010.1"/>
</dbReference>
<proteinExistence type="predicted"/>
<evidence type="ECO:0000256" key="2">
    <source>
        <dbReference type="ARBA" id="ARBA00022840"/>
    </source>
</evidence>
<dbReference type="InterPro" id="IPR016032">
    <property type="entry name" value="Sig_transdc_resp-reg_C-effctor"/>
</dbReference>
<dbReference type="CDD" id="cd06170">
    <property type="entry name" value="LuxR_C_like"/>
    <property type="match status" value="1"/>
</dbReference>
<name>A0A4R4QEJ5_9ACTN</name>